<dbReference type="PANTHER" id="PTHR43130">
    <property type="entry name" value="ARAC-FAMILY TRANSCRIPTIONAL REGULATOR"/>
    <property type="match status" value="1"/>
</dbReference>
<feature type="domain" description="DJ-1/PfpI" evidence="1">
    <location>
        <begin position="5"/>
        <end position="154"/>
    </location>
</feature>
<evidence type="ECO:0000313" key="2">
    <source>
        <dbReference type="EMBL" id="RMZ66398.1"/>
    </source>
</evidence>
<accession>A0A3M7LVY5</accession>
<gene>
    <name evidence="2" type="ORF">GMOD_00001726</name>
</gene>
<sequence length="230" mass="24824">MSQFKVAVYLFPKADVLDFSGPVEMYSHTYEGTEEKMFSITSFAHHNPVQSASSPLVYIPDATFADISARIEDFDILVIPGAHFSTIADLIEAKEGKELSQLIQKFVQAKPRPETGKRILQSVCSGSVLLAASGVLAGRTITTHHMGLDMLKKVADDAAGGDSKVNVVRQRWVDAGTTEAGVRIVNAGGVTSGIDASLWILEQIHGKKVADHVAEVAEFERREAAWGISA</sequence>
<dbReference type="AlphaFoldDB" id="A0A3M7LVY5"/>
<dbReference type="OrthoDB" id="543156at2759"/>
<dbReference type="Pfam" id="PF01965">
    <property type="entry name" value="DJ-1_PfpI"/>
    <property type="match status" value="1"/>
</dbReference>
<evidence type="ECO:0000259" key="1">
    <source>
        <dbReference type="Pfam" id="PF01965"/>
    </source>
</evidence>
<organism evidence="2 3">
    <name type="scientific">Pyrenophora seminiperda CCB06</name>
    <dbReference type="NCBI Taxonomy" id="1302712"/>
    <lineage>
        <taxon>Eukaryota</taxon>
        <taxon>Fungi</taxon>
        <taxon>Dikarya</taxon>
        <taxon>Ascomycota</taxon>
        <taxon>Pezizomycotina</taxon>
        <taxon>Dothideomycetes</taxon>
        <taxon>Pleosporomycetidae</taxon>
        <taxon>Pleosporales</taxon>
        <taxon>Pleosporineae</taxon>
        <taxon>Pleosporaceae</taxon>
        <taxon>Pyrenophora</taxon>
    </lineage>
</organism>
<dbReference type="InterPro" id="IPR002818">
    <property type="entry name" value="DJ-1/PfpI"/>
</dbReference>
<name>A0A3M7LVY5_9PLEO</name>
<dbReference type="InterPro" id="IPR029062">
    <property type="entry name" value="Class_I_gatase-like"/>
</dbReference>
<dbReference type="Proteomes" id="UP000265663">
    <property type="component" value="Unassembled WGS sequence"/>
</dbReference>
<protein>
    <submittedName>
        <fullName evidence="2">DJ-1 domain-type</fullName>
    </submittedName>
</protein>
<dbReference type="InterPro" id="IPR052158">
    <property type="entry name" value="INH-QAR"/>
</dbReference>
<reference evidence="2 3" key="1">
    <citation type="journal article" date="2014" name="PLoS ONE">
        <title>De novo Genome Assembly of the Fungal Plant Pathogen Pyrenophora semeniperda.</title>
        <authorList>
            <person name="Soliai M.M."/>
            <person name="Meyer S.E."/>
            <person name="Udall J.A."/>
            <person name="Elzinga D.E."/>
            <person name="Hermansen R.A."/>
            <person name="Bodily P.M."/>
            <person name="Hart A.A."/>
            <person name="Coleman C.E."/>
        </authorList>
    </citation>
    <scope>NUCLEOTIDE SEQUENCE [LARGE SCALE GENOMIC DNA]</scope>
    <source>
        <strain evidence="2 3">CCB06</strain>
        <tissue evidence="2">Mycelium</tissue>
    </source>
</reference>
<evidence type="ECO:0000313" key="3">
    <source>
        <dbReference type="Proteomes" id="UP000265663"/>
    </source>
</evidence>
<dbReference type="SUPFAM" id="SSF52317">
    <property type="entry name" value="Class I glutamine amidotransferase-like"/>
    <property type="match status" value="1"/>
</dbReference>
<dbReference type="EMBL" id="KE747809">
    <property type="protein sequence ID" value="RMZ66398.1"/>
    <property type="molecule type" value="Genomic_DNA"/>
</dbReference>
<dbReference type="PANTHER" id="PTHR43130:SF3">
    <property type="entry name" value="HTH-TYPE TRANSCRIPTIONAL REGULATOR RV1931C"/>
    <property type="match status" value="1"/>
</dbReference>
<proteinExistence type="predicted"/>
<dbReference type="Gene3D" id="3.40.50.880">
    <property type="match status" value="1"/>
</dbReference>
<keyword evidence="3" id="KW-1185">Reference proteome</keyword>